<name>A0A174QST5_9CLOT</name>
<sequence>MKKRELLKEIKLVNKELNHIYNEDGIVSTIKLVKNEYDEDIIRLELKDEFDDKEIITCDCLFDEEKNIDALIYELIKDVYENSVNHLAKYIKATKVYNARKIKSLALWKSRYRQDKVDEIINELIERHKNTERAKCNLVEPKELIRNLYLLKSKYTKEEAEI</sequence>
<dbReference type="RefSeq" id="WP_055206691.1">
    <property type="nucleotide sequence ID" value="NZ_CZBO01000001.1"/>
</dbReference>
<evidence type="ECO:0000313" key="1">
    <source>
        <dbReference type="EMBL" id="CUP74787.1"/>
    </source>
</evidence>
<dbReference type="EMBL" id="CZBO01000001">
    <property type="protein sequence ID" value="CUP74787.1"/>
    <property type="molecule type" value="Genomic_DNA"/>
</dbReference>
<dbReference type="AlphaFoldDB" id="A0A174QST5"/>
<proteinExistence type="predicted"/>
<reference evidence="1 2" key="1">
    <citation type="submission" date="2015-09" db="EMBL/GenBank/DDBJ databases">
        <authorList>
            <consortium name="Pathogen Informatics"/>
        </authorList>
    </citation>
    <scope>NUCLEOTIDE SEQUENCE [LARGE SCALE GENOMIC DNA]</scope>
    <source>
        <strain evidence="1 2">2789STDY5834956</strain>
    </source>
</reference>
<organism evidence="1 2">
    <name type="scientific">Clostridium baratii</name>
    <dbReference type="NCBI Taxonomy" id="1561"/>
    <lineage>
        <taxon>Bacteria</taxon>
        <taxon>Bacillati</taxon>
        <taxon>Bacillota</taxon>
        <taxon>Clostridia</taxon>
        <taxon>Eubacteriales</taxon>
        <taxon>Clostridiaceae</taxon>
        <taxon>Clostridium</taxon>
    </lineage>
</organism>
<gene>
    <name evidence="1" type="ORF">ERS852568_00645</name>
</gene>
<protein>
    <submittedName>
        <fullName evidence="1">Uncharacterized protein</fullName>
    </submittedName>
</protein>
<evidence type="ECO:0000313" key="2">
    <source>
        <dbReference type="Proteomes" id="UP000095563"/>
    </source>
</evidence>
<accession>A0A174QST5</accession>
<dbReference type="Proteomes" id="UP000095563">
    <property type="component" value="Unassembled WGS sequence"/>
</dbReference>